<evidence type="ECO:0000313" key="3">
    <source>
        <dbReference type="EMBL" id="PWR18427.1"/>
    </source>
</evidence>
<dbReference type="HAMAP" id="MF_00634">
    <property type="entry name" value="UPF0235"/>
    <property type="match status" value="1"/>
</dbReference>
<dbReference type="SMART" id="SM01152">
    <property type="entry name" value="DUF167"/>
    <property type="match status" value="1"/>
</dbReference>
<sequence length="112" mass="11538">MAGLPFAAEAGGDAVRLAVKLSPRASRNSLEGIVAGADGRTAAAIRLNAPPVDGAANEALIRFVAEALDVPKSSVTIRSGHTSRQKLLVIAGSSETLLQRLAKWLNPAPSKD</sequence>
<organism evidence="3 4">
    <name type="scientific">Zavarzinia aquatilis</name>
    <dbReference type="NCBI Taxonomy" id="2211142"/>
    <lineage>
        <taxon>Bacteria</taxon>
        <taxon>Pseudomonadati</taxon>
        <taxon>Pseudomonadota</taxon>
        <taxon>Alphaproteobacteria</taxon>
        <taxon>Rhodospirillales</taxon>
        <taxon>Zavarziniaceae</taxon>
        <taxon>Zavarzinia</taxon>
    </lineage>
</organism>
<dbReference type="InterPro" id="IPR036591">
    <property type="entry name" value="YggU-like_sf"/>
</dbReference>
<dbReference type="OrthoDB" id="9801972at2"/>
<reference evidence="3 4" key="1">
    <citation type="submission" date="2018-05" db="EMBL/GenBank/DDBJ databases">
        <title>Zavarzinia sp. HR-AS.</title>
        <authorList>
            <person name="Lee Y."/>
            <person name="Jeon C.O."/>
        </authorList>
    </citation>
    <scope>NUCLEOTIDE SEQUENCE [LARGE SCALE GENOMIC DNA]</scope>
    <source>
        <strain evidence="3 4">HR-AS</strain>
    </source>
</reference>
<evidence type="ECO:0000256" key="1">
    <source>
        <dbReference type="ARBA" id="ARBA00010364"/>
    </source>
</evidence>
<accession>A0A317DUR5</accession>
<dbReference type="AlphaFoldDB" id="A0A317DUR5"/>
<comment type="caution">
    <text evidence="3">The sequence shown here is derived from an EMBL/GenBank/DDBJ whole genome shotgun (WGS) entry which is preliminary data.</text>
</comment>
<keyword evidence="4" id="KW-1185">Reference proteome</keyword>
<name>A0A317DUR5_9PROT</name>
<comment type="similarity">
    <text evidence="1 2">Belongs to the UPF0235 family.</text>
</comment>
<evidence type="ECO:0000313" key="4">
    <source>
        <dbReference type="Proteomes" id="UP000245461"/>
    </source>
</evidence>
<dbReference type="Proteomes" id="UP000245461">
    <property type="component" value="Unassembled WGS sequence"/>
</dbReference>
<dbReference type="RefSeq" id="WP_109907845.1">
    <property type="nucleotide sequence ID" value="NZ_QGLE01000015.1"/>
</dbReference>
<dbReference type="Gene3D" id="3.30.1200.10">
    <property type="entry name" value="YggU-like"/>
    <property type="match status" value="1"/>
</dbReference>
<dbReference type="SUPFAM" id="SSF69786">
    <property type="entry name" value="YggU-like"/>
    <property type="match status" value="1"/>
</dbReference>
<dbReference type="NCBIfam" id="TIGR00251">
    <property type="entry name" value="DUF167 family protein"/>
    <property type="match status" value="1"/>
</dbReference>
<dbReference type="Pfam" id="PF02594">
    <property type="entry name" value="DUF167"/>
    <property type="match status" value="1"/>
</dbReference>
<dbReference type="GO" id="GO:0005737">
    <property type="term" value="C:cytoplasm"/>
    <property type="evidence" value="ECO:0007669"/>
    <property type="project" value="TreeGrafter"/>
</dbReference>
<evidence type="ECO:0000256" key="2">
    <source>
        <dbReference type="HAMAP-Rule" id="MF_00634"/>
    </source>
</evidence>
<dbReference type="EMBL" id="QGLE01000015">
    <property type="protein sequence ID" value="PWR18427.1"/>
    <property type="molecule type" value="Genomic_DNA"/>
</dbReference>
<dbReference type="PANTHER" id="PTHR13420:SF7">
    <property type="entry name" value="UPF0235 PROTEIN C15ORF40"/>
    <property type="match status" value="1"/>
</dbReference>
<dbReference type="InterPro" id="IPR003746">
    <property type="entry name" value="DUF167"/>
</dbReference>
<proteinExistence type="inferred from homology"/>
<gene>
    <name evidence="3" type="ORF">DKG74_19480</name>
</gene>
<protein>
    <recommendedName>
        <fullName evidence="2">UPF0235 protein DKG74_19480</fullName>
    </recommendedName>
</protein>
<dbReference type="PANTHER" id="PTHR13420">
    <property type="entry name" value="UPF0235 PROTEIN C15ORF40"/>
    <property type="match status" value="1"/>
</dbReference>